<dbReference type="Proteomes" id="UP000001940">
    <property type="component" value="Chromosome IV"/>
</dbReference>
<sequence length="265" mass="30356">MPTKILQKILDLTDRLGTIDLYITDTNFTLCCDGEKIRYSNTLVTYEEEKMTIDNGTQMTVTFNDLTTLLKSQKLDLGTFRIYNCTVPISKIQPDCLNGLVKTLESVQDLHIVKTVFSKLDANELYRIIPLFDTETLEEIDFVNCSTGCLLDDDLFRNVKTLKLLGDYGSLSIETIPYFTHFYIKVDFFTRDNAIGIRDVLLNAQNFQVCQFQFPHNDPTEIAEVFDPGYHGGETSLIQYNNRLFDFTINIGPGYLHIQKNHQGN</sequence>
<keyword evidence="3" id="KW-1185">Reference proteome</keyword>
<dbReference type="Pfam" id="PF01827">
    <property type="entry name" value="FTH"/>
    <property type="match status" value="1"/>
</dbReference>
<reference evidence="2 3" key="1">
    <citation type="journal article" date="1998" name="Science">
        <title>Genome sequence of the nematode C. elegans: a platform for investigating biology.</title>
        <authorList>
            <consortium name="The C. elegans sequencing consortium"/>
            <person name="Sulson J.E."/>
            <person name="Waterston R."/>
        </authorList>
    </citation>
    <scope>NUCLEOTIDE SEQUENCE [LARGE SCALE GENOMIC DNA]</scope>
    <source>
        <strain evidence="2 3">Bristol N2</strain>
    </source>
</reference>
<evidence type="ECO:0000259" key="1">
    <source>
        <dbReference type="Pfam" id="PF01827"/>
    </source>
</evidence>
<evidence type="ECO:0000313" key="2">
    <source>
        <dbReference type="EMBL" id="CAB60451.1"/>
    </source>
</evidence>
<proteinExistence type="predicted"/>
<accession>Q9U1U9</accession>
<dbReference type="PaxDb" id="6239-Y67A10A.5"/>
<evidence type="ECO:0000313" key="4">
    <source>
        <dbReference type="WormBase" id="Y67A10A.5"/>
    </source>
</evidence>
<feature type="domain" description="DUF38" evidence="1">
    <location>
        <begin position="95"/>
        <end position="228"/>
    </location>
</feature>
<dbReference type="GeneID" id="190508"/>
<dbReference type="InterPro" id="IPR002900">
    <property type="entry name" value="DUF38/FTH_CAE_spp"/>
</dbReference>
<dbReference type="AGR" id="WB:WBGene00013454"/>
<dbReference type="OrthoDB" id="5882863at2759"/>
<dbReference type="EMBL" id="BX284604">
    <property type="protein sequence ID" value="CAB60451.1"/>
    <property type="molecule type" value="Genomic_DNA"/>
</dbReference>
<organism evidence="2 3">
    <name type="scientific">Caenorhabditis elegans</name>
    <dbReference type="NCBI Taxonomy" id="6239"/>
    <lineage>
        <taxon>Eukaryota</taxon>
        <taxon>Metazoa</taxon>
        <taxon>Ecdysozoa</taxon>
        <taxon>Nematoda</taxon>
        <taxon>Chromadorea</taxon>
        <taxon>Rhabditida</taxon>
        <taxon>Rhabditina</taxon>
        <taxon>Rhabditomorpha</taxon>
        <taxon>Rhabditoidea</taxon>
        <taxon>Rhabditidae</taxon>
        <taxon>Peloderinae</taxon>
        <taxon>Caenorhabditis</taxon>
    </lineage>
</organism>
<gene>
    <name evidence="2 4" type="primary">fbxa-126</name>
    <name evidence="2" type="ORF">CELE_Y67A10A.5</name>
    <name evidence="4" type="ORF">Y67A10A.5</name>
</gene>
<dbReference type="RefSeq" id="NP_502738.1">
    <property type="nucleotide sequence ID" value="NM_070337.1"/>
</dbReference>
<dbReference type="AlphaFoldDB" id="Q9U1U9"/>
<evidence type="ECO:0000313" key="3">
    <source>
        <dbReference type="Proteomes" id="UP000001940"/>
    </source>
</evidence>
<name>Q9U1U9_CAEEL</name>
<protein>
    <submittedName>
        <fullName evidence="2">DUF38 domain-containing protein</fullName>
    </submittedName>
</protein>
<dbReference type="InParanoid" id="Q9U1U9"/>
<dbReference type="WormBase" id="Y67A10A.5">
    <property type="protein sequence ID" value="CE24566"/>
    <property type="gene ID" value="WBGene00013454"/>
    <property type="gene designation" value="fbxa-126"/>
</dbReference>
<dbReference type="PhylomeDB" id="Q9U1U9"/>
<dbReference type="HOGENOM" id="CLU_030831_3_1_1"/>
<dbReference type="CTD" id="190508"/>
<dbReference type="KEGG" id="cel:CELE_Y67A10A.5"/>
<dbReference type="UCSC" id="Y67A10A.5">
    <property type="organism name" value="c. elegans"/>
</dbReference>